<evidence type="ECO:0000313" key="3">
    <source>
        <dbReference type="Proteomes" id="UP000625682"/>
    </source>
</evidence>
<dbReference type="EMBL" id="BMMU01000010">
    <property type="protein sequence ID" value="GGJ35910.1"/>
    <property type="molecule type" value="Genomic_DNA"/>
</dbReference>
<proteinExistence type="predicted"/>
<dbReference type="AlphaFoldDB" id="A0A917L010"/>
<keyword evidence="3" id="KW-1185">Reference proteome</keyword>
<accession>A0A917L010</accession>
<reference evidence="2" key="2">
    <citation type="submission" date="2020-09" db="EMBL/GenBank/DDBJ databases">
        <authorList>
            <person name="Sun Q."/>
            <person name="Zhou Y."/>
        </authorList>
    </citation>
    <scope>NUCLEOTIDE SEQUENCE</scope>
    <source>
        <strain evidence="2">CGMCC 4.7272</strain>
    </source>
</reference>
<reference evidence="2" key="1">
    <citation type="journal article" date="2014" name="Int. J. Syst. Evol. Microbiol.">
        <title>Complete genome sequence of Corynebacterium casei LMG S-19264T (=DSM 44701T), isolated from a smear-ripened cheese.</title>
        <authorList>
            <consortium name="US DOE Joint Genome Institute (JGI-PGF)"/>
            <person name="Walter F."/>
            <person name="Albersmeier A."/>
            <person name="Kalinowski J."/>
            <person name="Ruckert C."/>
        </authorList>
    </citation>
    <scope>NUCLEOTIDE SEQUENCE</scope>
    <source>
        <strain evidence="2">CGMCC 4.7272</strain>
    </source>
</reference>
<evidence type="ECO:0000256" key="1">
    <source>
        <dbReference type="SAM" id="MobiDB-lite"/>
    </source>
</evidence>
<sequence length="131" mass="13413">MSDVTFLVLSMWRYVDKFEESQPERNATGLMWAIGTVRGVPCAIQKVRPAGRAVGGTLDGGPGACNGAPPGPTMLPCAPTPGTEILTGRIRVGSQHEDSAKGIHGTTHGRTASTTGGNEGGRNASLEGLAG</sequence>
<organism evidence="2 3">
    <name type="scientific">Streptomyces lacrimifluminis</name>
    <dbReference type="NCBI Taxonomy" id="1500077"/>
    <lineage>
        <taxon>Bacteria</taxon>
        <taxon>Bacillati</taxon>
        <taxon>Actinomycetota</taxon>
        <taxon>Actinomycetes</taxon>
        <taxon>Kitasatosporales</taxon>
        <taxon>Streptomycetaceae</taxon>
        <taxon>Streptomyces</taxon>
    </lineage>
</organism>
<feature type="region of interest" description="Disordered" evidence="1">
    <location>
        <begin position="93"/>
        <end position="131"/>
    </location>
</feature>
<comment type="caution">
    <text evidence="2">The sequence shown here is derived from an EMBL/GenBank/DDBJ whole genome shotgun (WGS) entry which is preliminary data.</text>
</comment>
<evidence type="ECO:0000313" key="2">
    <source>
        <dbReference type="EMBL" id="GGJ35910.1"/>
    </source>
</evidence>
<gene>
    <name evidence="2" type="ORF">GCM10012282_35820</name>
</gene>
<protein>
    <submittedName>
        <fullName evidence="2">Uncharacterized protein</fullName>
    </submittedName>
</protein>
<dbReference type="Proteomes" id="UP000625682">
    <property type="component" value="Unassembled WGS sequence"/>
</dbReference>
<name>A0A917L010_9ACTN</name>